<protein>
    <submittedName>
        <fullName evidence="1">Uncharacterized protein</fullName>
    </submittedName>
</protein>
<evidence type="ECO:0000313" key="1">
    <source>
        <dbReference type="EMBL" id="AYV86735.1"/>
    </source>
</evidence>
<reference evidence="1" key="1">
    <citation type="submission" date="2018-10" db="EMBL/GenBank/DDBJ databases">
        <title>Hidden diversity of soil giant viruses.</title>
        <authorList>
            <person name="Schulz F."/>
            <person name="Alteio L."/>
            <person name="Goudeau D."/>
            <person name="Ryan E.M."/>
            <person name="Malmstrom R.R."/>
            <person name="Blanchard J."/>
            <person name="Woyke T."/>
        </authorList>
    </citation>
    <scope>NUCLEOTIDE SEQUENCE</scope>
    <source>
        <strain evidence="1">SYV1</strain>
    </source>
</reference>
<gene>
    <name evidence="1" type="ORF">Sylvanvirus7_33</name>
</gene>
<name>A0A3G5AHP9_9VIRU</name>
<accession>A0A3G5AHP9</accession>
<proteinExistence type="predicted"/>
<dbReference type="Gene3D" id="3.40.30.10">
    <property type="entry name" value="Glutaredoxin"/>
    <property type="match status" value="1"/>
</dbReference>
<dbReference type="EMBL" id="MK072513">
    <property type="protein sequence ID" value="AYV86735.1"/>
    <property type="molecule type" value="Genomic_DNA"/>
</dbReference>
<sequence>MSNQLKENGIRVILIYIAEAHTTLWPIGLDHPNPQQNFEDRLTRAKIFQIEHAVPYELFVDGWSNSFMNTFHAWPDRYFLVDHQKNDRIMKTSQYGHEGDMDGVVLEDCCVVLDSLCREIKNMDNK</sequence>
<organism evidence="1">
    <name type="scientific">Sylvanvirus sp</name>
    <dbReference type="NCBI Taxonomy" id="2487774"/>
    <lineage>
        <taxon>Viruses</taxon>
    </lineage>
</organism>